<organism evidence="1 2">
    <name type="scientific">Hygrophoropsis aurantiaca</name>
    <dbReference type="NCBI Taxonomy" id="72124"/>
    <lineage>
        <taxon>Eukaryota</taxon>
        <taxon>Fungi</taxon>
        <taxon>Dikarya</taxon>
        <taxon>Basidiomycota</taxon>
        <taxon>Agaricomycotina</taxon>
        <taxon>Agaricomycetes</taxon>
        <taxon>Agaricomycetidae</taxon>
        <taxon>Boletales</taxon>
        <taxon>Coniophorineae</taxon>
        <taxon>Hygrophoropsidaceae</taxon>
        <taxon>Hygrophoropsis</taxon>
    </lineage>
</organism>
<proteinExistence type="predicted"/>
<gene>
    <name evidence="1" type="ORF">BJ138DRAFT_1020967</name>
</gene>
<dbReference type="Proteomes" id="UP000790377">
    <property type="component" value="Unassembled WGS sequence"/>
</dbReference>
<keyword evidence="2" id="KW-1185">Reference proteome</keyword>
<dbReference type="EMBL" id="MU269109">
    <property type="protein sequence ID" value="KAH7903227.1"/>
    <property type="molecule type" value="Genomic_DNA"/>
</dbReference>
<comment type="caution">
    <text evidence="1">The sequence shown here is derived from an EMBL/GenBank/DDBJ whole genome shotgun (WGS) entry which is preliminary data.</text>
</comment>
<evidence type="ECO:0000313" key="2">
    <source>
        <dbReference type="Proteomes" id="UP000790377"/>
    </source>
</evidence>
<protein>
    <submittedName>
        <fullName evidence="1">Uncharacterized protein</fullName>
    </submittedName>
</protein>
<reference evidence="1" key="1">
    <citation type="journal article" date="2021" name="New Phytol.">
        <title>Evolutionary innovations through gain and loss of genes in the ectomycorrhizal Boletales.</title>
        <authorList>
            <person name="Wu G."/>
            <person name="Miyauchi S."/>
            <person name="Morin E."/>
            <person name="Kuo A."/>
            <person name="Drula E."/>
            <person name="Varga T."/>
            <person name="Kohler A."/>
            <person name="Feng B."/>
            <person name="Cao Y."/>
            <person name="Lipzen A."/>
            <person name="Daum C."/>
            <person name="Hundley H."/>
            <person name="Pangilinan J."/>
            <person name="Johnson J."/>
            <person name="Barry K."/>
            <person name="LaButti K."/>
            <person name="Ng V."/>
            <person name="Ahrendt S."/>
            <person name="Min B."/>
            <person name="Choi I.G."/>
            <person name="Park H."/>
            <person name="Plett J.M."/>
            <person name="Magnuson J."/>
            <person name="Spatafora J.W."/>
            <person name="Nagy L.G."/>
            <person name="Henrissat B."/>
            <person name="Grigoriev I.V."/>
            <person name="Yang Z.L."/>
            <person name="Xu J."/>
            <person name="Martin F.M."/>
        </authorList>
    </citation>
    <scope>NUCLEOTIDE SEQUENCE</scope>
    <source>
        <strain evidence="1">ATCC 28755</strain>
    </source>
</reference>
<sequence>MYSDVRDVALEEGGPLYHRDVEKLDRQDDNAAARLFLAATLEYTSAQHPDRIGLIVYLFVFGELVDAYQNRHIGHKERIHMVLRAKFFLELWQAFLKVSHYAENRHFISHEAVDIMKYLVDGLISLVLVYRDHLGDTTHPLCPWLHSSEACEHVFAECRKLVKDFTFLDFIYMIPRLHVLIRTAVQQCHSTDPRARASGYAHTYFDNSGADLAQLAIFPTDEEIDECAALALGESEGLFALLGISPNDII</sequence>
<evidence type="ECO:0000313" key="1">
    <source>
        <dbReference type="EMBL" id="KAH7903227.1"/>
    </source>
</evidence>
<accession>A0ACB7ZRB5</accession>
<feature type="non-terminal residue" evidence="1">
    <location>
        <position position="250"/>
    </location>
</feature>
<name>A0ACB7ZRB5_9AGAM</name>